<keyword evidence="5" id="KW-1185">Reference proteome</keyword>
<dbReference type="AlphaFoldDB" id="A0AAD1I153"/>
<feature type="compositionally biased region" description="Low complexity" evidence="1">
    <location>
        <begin position="470"/>
        <end position="482"/>
    </location>
</feature>
<feature type="region of interest" description="Disordered" evidence="1">
    <location>
        <begin position="360"/>
        <end position="507"/>
    </location>
</feature>
<dbReference type="InterPro" id="IPR040833">
    <property type="entry name" value="DUF5631"/>
</dbReference>
<feature type="region of interest" description="Disordered" evidence="1">
    <location>
        <begin position="526"/>
        <end position="585"/>
    </location>
</feature>
<evidence type="ECO:0000259" key="3">
    <source>
        <dbReference type="Pfam" id="PF18646"/>
    </source>
</evidence>
<evidence type="ECO:0000313" key="4">
    <source>
        <dbReference type="EMBL" id="BBX24574.1"/>
    </source>
</evidence>
<gene>
    <name evidence="4" type="ORF">MTER_39850</name>
</gene>
<feature type="compositionally biased region" description="Low complexity" evidence="1">
    <location>
        <begin position="280"/>
        <end position="302"/>
    </location>
</feature>
<feature type="compositionally biased region" description="Gly residues" evidence="1">
    <location>
        <begin position="360"/>
        <end position="376"/>
    </location>
</feature>
<organism evidence="4 5">
    <name type="scientific">Mycolicibacter terrae</name>
    <dbReference type="NCBI Taxonomy" id="1788"/>
    <lineage>
        <taxon>Bacteria</taxon>
        <taxon>Bacillati</taxon>
        <taxon>Actinomycetota</taxon>
        <taxon>Actinomycetes</taxon>
        <taxon>Mycobacteriales</taxon>
        <taxon>Mycobacteriaceae</taxon>
        <taxon>Mycolicibacter</taxon>
    </lineage>
</organism>
<feature type="domain" description="DUF5632" evidence="3">
    <location>
        <begin position="607"/>
        <end position="689"/>
    </location>
</feature>
<name>A0AAD1I153_9MYCO</name>
<protein>
    <recommendedName>
        <fullName evidence="6">Transmembrane protein</fullName>
    </recommendedName>
</protein>
<feature type="compositionally biased region" description="Gly residues" evidence="1">
    <location>
        <begin position="417"/>
        <end position="432"/>
    </location>
</feature>
<evidence type="ECO:0000313" key="5">
    <source>
        <dbReference type="Proteomes" id="UP000467636"/>
    </source>
</evidence>
<reference evidence="4 5" key="1">
    <citation type="journal article" date="2019" name="Emerg. Microbes Infect.">
        <title>Comprehensive subspecies identification of 175 nontuberculous mycobacteria species based on 7547 genomic profiles.</title>
        <authorList>
            <person name="Matsumoto Y."/>
            <person name="Kinjo T."/>
            <person name="Motooka D."/>
            <person name="Nabeya D."/>
            <person name="Jung N."/>
            <person name="Uechi K."/>
            <person name="Horii T."/>
            <person name="Iida T."/>
            <person name="Fujita J."/>
            <person name="Nakamura S."/>
        </authorList>
    </citation>
    <scope>NUCLEOTIDE SEQUENCE [LARGE SCALE GENOMIC DNA]</scope>
    <source>
        <strain evidence="4 5">JCM 12143</strain>
    </source>
</reference>
<feature type="compositionally biased region" description="Low complexity" evidence="1">
    <location>
        <begin position="257"/>
        <end position="270"/>
    </location>
</feature>
<dbReference type="Proteomes" id="UP000467636">
    <property type="component" value="Chromosome"/>
</dbReference>
<feature type="domain" description="DUF5631" evidence="2">
    <location>
        <begin position="716"/>
        <end position="810"/>
    </location>
</feature>
<feature type="compositionally biased region" description="Low complexity" evidence="1">
    <location>
        <begin position="377"/>
        <end position="388"/>
    </location>
</feature>
<dbReference type="EMBL" id="AP022564">
    <property type="protein sequence ID" value="BBX24574.1"/>
    <property type="molecule type" value="Genomic_DNA"/>
</dbReference>
<dbReference type="Pfam" id="PF18645">
    <property type="entry name" value="DUF5631"/>
    <property type="match status" value="1"/>
</dbReference>
<dbReference type="InterPro" id="IPR040604">
    <property type="entry name" value="DUF5632"/>
</dbReference>
<feature type="region of interest" description="Disordered" evidence="1">
    <location>
        <begin position="208"/>
        <end position="338"/>
    </location>
</feature>
<evidence type="ECO:0008006" key="6">
    <source>
        <dbReference type="Google" id="ProtNLM"/>
    </source>
</evidence>
<feature type="compositionally biased region" description="Low complexity" evidence="1">
    <location>
        <begin position="490"/>
        <end position="507"/>
    </location>
</feature>
<evidence type="ECO:0000256" key="1">
    <source>
        <dbReference type="SAM" id="MobiDB-lite"/>
    </source>
</evidence>
<evidence type="ECO:0000259" key="2">
    <source>
        <dbReference type="Pfam" id="PF18645"/>
    </source>
</evidence>
<sequence>MTDLPPGEWSLLLVGAWWPAPPSEPTAGKMYWSDQADVKGREAEHVQNQRTQFGSRNHGRTAEDMVERFRVGKERLLDAQEHCRAKSSASGAVADAVTELRSRLSGIASQGNQAIRDILAKNEPETAKLTAVINAINNANDEAATAGMAANNAIIDATQQMFTKMGVDAGAREWLEKNGANFEAPPRRPPLTADEMVATAAGVEITDGRARDDELPFPFGNGGDGQAGAGSIPPKIGGESAVGPAAGQGGTANPADAASAPGPVTVPAGAAGTGGGNDGSTGNNTNGGTAAGSASHGAGSSGLISNPSSGPAAGNASRGTSSNEGISYGGSGPAAGNASRGLDSAAAGAGSGGSGISGTPGGGFGASGGGGSGSGLAGVSPLTSSAPGLAGGSGTPATPAGLAGGGPTQAFASGMPSGPGGPGGPLHGGLDGSGLSQASAPQVPPSPSSTPMAGGVLGNLSHLASSSPEAASTAQTAGAATPAPTPASPPMTAGPTPVSSAPISAGPAAASGPLPGYGADLRPAAGAATGAPAAPAGAPAAPTTPSAPGSTTTPASGGTTVASSGDRPAPGRPSPAAGGQSGAAMAGGMAAGGTAGAGAGTAAKRLAEHQDLQHKVDAVARQAPNLAWAAGLRDDETTIVVVTDLAGGWIPPTVKLPPGVALLDPAHRRRSTSAMDLLGAVIAAATHEPNTYITEADPGDPVPGSGERARYGQRLDELGPTLIDAAGASTRLPRIVQTVAQAMARRSGVADNEVELFRQVVADTATRVVSAYPEHAPRDVADWMLLAAIDALIEGSEELAHYHLAWHQAVGVPHGGFTP</sequence>
<dbReference type="Pfam" id="PF18646">
    <property type="entry name" value="DUF5632"/>
    <property type="match status" value="1"/>
</dbReference>
<proteinExistence type="predicted"/>
<accession>A0AAD1I153</accession>